<name>A0ABP8K415_9BACT</name>
<accession>A0ABP8K415</accession>
<proteinExistence type="predicted"/>
<evidence type="ECO:0000313" key="2">
    <source>
        <dbReference type="Proteomes" id="UP001500936"/>
    </source>
</evidence>
<sequence>MDEYELTHFRQRYPACLACRHYTKRGQKHTCLAYPIAIPEKFLQIQSPIHVDVEPDQQGNSVFEAKDVEVITPGLPSMSACSGCKHRAATGPGCKAYPRRIPSRWLFTTRMHTTVQVDQVGNYVFEPEEE</sequence>
<gene>
    <name evidence="1" type="ORF">GCM10023187_12440</name>
</gene>
<organism evidence="1 2">
    <name type="scientific">Nibrella viscosa</name>
    <dbReference type="NCBI Taxonomy" id="1084524"/>
    <lineage>
        <taxon>Bacteria</taxon>
        <taxon>Pseudomonadati</taxon>
        <taxon>Bacteroidota</taxon>
        <taxon>Cytophagia</taxon>
        <taxon>Cytophagales</taxon>
        <taxon>Spirosomataceae</taxon>
        <taxon>Nibrella</taxon>
    </lineage>
</organism>
<dbReference type="Proteomes" id="UP001500936">
    <property type="component" value="Unassembled WGS sequence"/>
</dbReference>
<evidence type="ECO:0000313" key="1">
    <source>
        <dbReference type="EMBL" id="GAA4399895.1"/>
    </source>
</evidence>
<keyword evidence="2" id="KW-1185">Reference proteome</keyword>
<dbReference type="EMBL" id="BAABHB010000002">
    <property type="protein sequence ID" value="GAA4399895.1"/>
    <property type="molecule type" value="Genomic_DNA"/>
</dbReference>
<protein>
    <submittedName>
        <fullName evidence="1">Uncharacterized protein</fullName>
    </submittedName>
</protein>
<comment type="caution">
    <text evidence="1">The sequence shown here is derived from an EMBL/GenBank/DDBJ whole genome shotgun (WGS) entry which is preliminary data.</text>
</comment>
<reference evidence="2" key="1">
    <citation type="journal article" date="2019" name="Int. J. Syst. Evol. Microbiol.">
        <title>The Global Catalogue of Microorganisms (GCM) 10K type strain sequencing project: providing services to taxonomists for standard genome sequencing and annotation.</title>
        <authorList>
            <consortium name="The Broad Institute Genomics Platform"/>
            <consortium name="The Broad Institute Genome Sequencing Center for Infectious Disease"/>
            <person name="Wu L."/>
            <person name="Ma J."/>
        </authorList>
    </citation>
    <scope>NUCLEOTIDE SEQUENCE [LARGE SCALE GENOMIC DNA]</scope>
    <source>
        <strain evidence="2">JCM 17925</strain>
    </source>
</reference>